<keyword evidence="7" id="KW-0560">Oxidoreductase</keyword>
<sequence>MGDENKPSQTPKLDELEKGPWPSFVREIKRAATKSPMARDLLGVLELSYEEKVGHWKHGGIVGVRGYGGGVIGRYSDVPEKFPNVAHFHTLRVNQPAGWFYRTEALRAICDLWERHGSGLTNLHGSTGDIILLGTRTEELESTFADLTKAGFDLGGSGSDVRTPSCCVGPARCEWACYDTLNFTYDITMHFQDELHRPAFPYKFKFKASGCPNDCVAAIARADLSIIGTWRDEIQIDQAALKEYTENGIDIQADVCERCPSQCMSWNGKELRIADEWCVKCMHCINAMPKALRPGQERGAVILIGSKAPIVQGAMLSSVLVPFMKMEPPYTELKELVGKILDLWSEEGKSRERVGEFIQRVGLGNFLEAIGLEPKPEMVAHPRENPYVFYEEYFEEEPEAASETEG</sequence>
<dbReference type="InterPro" id="IPR005117">
    <property type="entry name" value="NiRdtase/SiRdtase_haem-b_fer"/>
</dbReference>
<keyword evidence="1" id="KW-0004">4Fe-4S</keyword>
<dbReference type="EC" id="1.8.99.5" evidence="7"/>
<dbReference type="InterPro" id="IPR045854">
    <property type="entry name" value="NO2/SO3_Rdtase_4Fe4S_sf"/>
</dbReference>
<dbReference type="InterPro" id="IPR045169">
    <property type="entry name" value="NO2/SO3_Rdtase_4Fe4S_prot"/>
</dbReference>
<evidence type="ECO:0000313" key="8">
    <source>
        <dbReference type="Proteomes" id="UP000741360"/>
    </source>
</evidence>
<evidence type="ECO:0000256" key="4">
    <source>
        <dbReference type="ARBA" id="ARBA00023014"/>
    </source>
</evidence>
<dbReference type="GO" id="GO:0051539">
    <property type="term" value="F:4 iron, 4 sulfur cluster binding"/>
    <property type="evidence" value="ECO:0007669"/>
    <property type="project" value="UniProtKB-KW"/>
</dbReference>
<reference evidence="7" key="1">
    <citation type="submission" date="2020-07" db="EMBL/GenBank/DDBJ databases">
        <title>Huge and variable diversity of episymbiotic CPR bacteria and DPANN archaea in groundwater ecosystems.</title>
        <authorList>
            <person name="He C.Y."/>
            <person name="Keren R."/>
            <person name="Whittaker M."/>
            <person name="Farag I.F."/>
            <person name="Doudna J."/>
            <person name="Cate J.H.D."/>
            <person name="Banfield J.F."/>
        </authorList>
    </citation>
    <scope>NUCLEOTIDE SEQUENCE</scope>
    <source>
        <strain evidence="7">NC_groundwater_717_Ag_S-0.2um_59_8</strain>
    </source>
</reference>
<protein>
    <submittedName>
        <fullName evidence="7">Dissimilatory-type sulfite reductase subunit alpha</fullName>
        <ecNumber evidence="7">1.8.99.5</ecNumber>
    </submittedName>
</protein>
<dbReference type="GO" id="GO:0050311">
    <property type="term" value="F:sulfite reductase (ferredoxin) activity"/>
    <property type="evidence" value="ECO:0007669"/>
    <property type="project" value="TreeGrafter"/>
</dbReference>
<comment type="caution">
    <text evidence="7">The sequence shown here is derived from an EMBL/GenBank/DDBJ whole genome shotgun (WGS) entry which is preliminary data.</text>
</comment>
<dbReference type="PANTHER" id="PTHR11493">
    <property type="entry name" value="SULFITE REDUCTASE [NADPH] SUBUNIT BETA-RELATED"/>
    <property type="match status" value="1"/>
</dbReference>
<dbReference type="AlphaFoldDB" id="A0A932GMI9"/>
<evidence type="ECO:0000256" key="3">
    <source>
        <dbReference type="ARBA" id="ARBA00023004"/>
    </source>
</evidence>
<dbReference type="Gene3D" id="3.30.70.2500">
    <property type="match status" value="1"/>
</dbReference>
<dbReference type="GO" id="GO:0018551">
    <property type="term" value="F:dissimilatory sulfite reductase (NADH) activity"/>
    <property type="evidence" value="ECO:0007669"/>
    <property type="project" value="InterPro"/>
</dbReference>
<feature type="domain" description="Nitrite/sulphite reductase 4Fe-4S" evidence="5">
    <location>
        <begin position="157"/>
        <end position="372"/>
    </location>
</feature>
<evidence type="ECO:0000259" key="6">
    <source>
        <dbReference type="Pfam" id="PF03460"/>
    </source>
</evidence>
<dbReference type="Gene3D" id="3.30.70.20">
    <property type="match status" value="1"/>
</dbReference>
<dbReference type="SUPFAM" id="SSF56014">
    <property type="entry name" value="Nitrite and sulphite reductase 4Fe-4S domain-like"/>
    <property type="match status" value="1"/>
</dbReference>
<dbReference type="GO" id="GO:0000103">
    <property type="term" value="P:sulfate assimilation"/>
    <property type="evidence" value="ECO:0007669"/>
    <property type="project" value="TreeGrafter"/>
</dbReference>
<feature type="domain" description="Nitrite/Sulfite reductase ferredoxin-like" evidence="6">
    <location>
        <begin position="86"/>
        <end position="149"/>
    </location>
</feature>
<evidence type="ECO:0000259" key="5">
    <source>
        <dbReference type="Pfam" id="PF01077"/>
    </source>
</evidence>
<dbReference type="Pfam" id="PF03460">
    <property type="entry name" value="NIR_SIR_ferr"/>
    <property type="match status" value="1"/>
</dbReference>
<keyword evidence="2" id="KW-0479">Metal-binding</keyword>
<evidence type="ECO:0000256" key="1">
    <source>
        <dbReference type="ARBA" id="ARBA00022485"/>
    </source>
</evidence>
<dbReference type="SUPFAM" id="SSF54862">
    <property type="entry name" value="4Fe-4S ferredoxins"/>
    <property type="match status" value="1"/>
</dbReference>
<accession>A0A932GMI9</accession>
<dbReference type="InterPro" id="IPR036136">
    <property type="entry name" value="Nit/Sulf_reduc_fer-like_dom_sf"/>
</dbReference>
<dbReference type="GO" id="GO:0046872">
    <property type="term" value="F:metal ion binding"/>
    <property type="evidence" value="ECO:0007669"/>
    <property type="project" value="UniProtKB-KW"/>
</dbReference>
<evidence type="ECO:0000256" key="2">
    <source>
        <dbReference type="ARBA" id="ARBA00022723"/>
    </source>
</evidence>
<dbReference type="PANTHER" id="PTHR11493:SF54">
    <property type="entry name" value="ANAEROBIC SULFITE REDUCTASE SUBUNIT C"/>
    <property type="match status" value="1"/>
</dbReference>
<dbReference type="GO" id="GO:0016002">
    <property type="term" value="F:sulfite reductase activity"/>
    <property type="evidence" value="ECO:0007669"/>
    <property type="project" value="TreeGrafter"/>
</dbReference>
<evidence type="ECO:0000313" key="7">
    <source>
        <dbReference type="EMBL" id="MBI3013726.1"/>
    </source>
</evidence>
<dbReference type="EMBL" id="JACPSX010000025">
    <property type="protein sequence ID" value="MBI3013726.1"/>
    <property type="molecule type" value="Genomic_DNA"/>
</dbReference>
<dbReference type="SUPFAM" id="SSF55124">
    <property type="entry name" value="Nitrite/Sulfite reductase N-terminal domain-like"/>
    <property type="match status" value="1"/>
</dbReference>
<dbReference type="NCBIfam" id="TIGR02064">
    <property type="entry name" value="dsrA"/>
    <property type="match status" value="1"/>
</dbReference>
<proteinExistence type="predicted"/>
<dbReference type="Proteomes" id="UP000741360">
    <property type="component" value="Unassembled WGS sequence"/>
</dbReference>
<dbReference type="InterPro" id="IPR006067">
    <property type="entry name" value="NO2/SO3_Rdtase_4Fe4S_dom"/>
</dbReference>
<dbReference type="Pfam" id="PF01077">
    <property type="entry name" value="NIR_SIR"/>
    <property type="match status" value="1"/>
</dbReference>
<dbReference type="GO" id="GO:0009337">
    <property type="term" value="C:sulfite reductase complex (NADPH)"/>
    <property type="evidence" value="ECO:0007669"/>
    <property type="project" value="TreeGrafter"/>
</dbReference>
<organism evidence="7 8">
    <name type="scientific">Tectimicrobiota bacterium</name>
    <dbReference type="NCBI Taxonomy" id="2528274"/>
    <lineage>
        <taxon>Bacteria</taxon>
        <taxon>Pseudomonadati</taxon>
        <taxon>Nitrospinota/Tectimicrobiota group</taxon>
        <taxon>Candidatus Tectimicrobiota</taxon>
    </lineage>
</organism>
<keyword evidence="4" id="KW-0411">Iron-sulfur</keyword>
<dbReference type="Gene3D" id="3.30.413.10">
    <property type="entry name" value="Sulfite Reductase Hemoprotein, domain 1"/>
    <property type="match status" value="1"/>
</dbReference>
<dbReference type="InterPro" id="IPR011806">
    <property type="entry name" value="DsrA"/>
</dbReference>
<keyword evidence="3" id="KW-0408">Iron</keyword>
<name>A0A932GMI9_UNCTE</name>
<dbReference type="GO" id="GO:0020037">
    <property type="term" value="F:heme binding"/>
    <property type="evidence" value="ECO:0007669"/>
    <property type="project" value="InterPro"/>
</dbReference>
<dbReference type="Gene3D" id="6.10.140.1420">
    <property type="match status" value="1"/>
</dbReference>
<gene>
    <name evidence="7" type="primary">dsrA</name>
    <name evidence="7" type="ORF">HYY65_01375</name>
</gene>